<feature type="transmembrane region" description="Helical" evidence="1">
    <location>
        <begin position="6"/>
        <end position="28"/>
    </location>
</feature>
<sequence length="151" mass="16893">MERNPGFRALVWTSIVTAAIGIGVLFVARARHEAISSNPSQPAAYEILSDEMGTLICIGVPVDTNEEQLRATLVKVADEHQDDAARDYMTSMYLWVEAYLVKDGQRSRVPAGSLRRFVPPGNAEERRRMKIDRGAWDSFAITLDEAKRTLQ</sequence>
<accession>A0A0B6WXC1</accession>
<reference evidence="2 3" key="1">
    <citation type="submission" date="2013-12" db="EMBL/GenBank/DDBJ databases">
        <authorList>
            <person name="Stott M."/>
        </authorList>
    </citation>
    <scope>NUCLEOTIDE SEQUENCE [LARGE SCALE GENOMIC DNA]</scope>
    <source>
        <strain evidence="2 3">K22</strain>
    </source>
</reference>
<dbReference type="AlphaFoldDB" id="A0A0B6WXC1"/>
<keyword evidence="1" id="KW-0812">Transmembrane</keyword>
<keyword evidence="1" id="KW-0472">Membrane</keyword>
<protein>
    <submittedName>
        <fullName evidence="2">Uncharacterized protein</fullName>
    </submittedName>
</protein>
<evidence type="ECO:0000313" key="3">
    <source>
        <dbReference type="Proteomes" id="UP000031518"/>
    </source>
</evidence>
<dbReference type="Proteomes" id="UP000031518">
    <property type="component" value="Unassembled WGS sequence"/>
</dbReference>
<gene>
    <name evidence="2" type="ORF">PYK22_01386</name>
</gene>
<dbReference type="EMBL" id="CBXV010000004">
    <property type="protein sequence ID" value="CDM65387.1"/>
    <property type="molecule type" value="Genomic_DNA"/>
</dbReference>
<name>A0A0B6WXC1_9BACT</name>
<organism evidence="2 3">
    <name type="scientific">Pyrinomonas methylaliphatogenes</name>
    <dbReference type="NCBI Taxonomy" id="454194"/>
    <lineage>
        <taxon>Bacteria</taxon>
        <taxon>Pseudomonadati</taxon>
        <taxon>Acidobacteriota</taxon>
        <taxon>Blastocatellia</taxon>
        <taxon>Blastocatellales</taxon>
        <taxon>Pyrinomonadaceae</taxon>
        <taxon>Pyrinomonas</taxon>
    </lineage>
</organism>
<evidence type="ECO:0000313" key="2">
    <source>
        <dbReference type="EMBL" id="CDM65387.1"/>
    </source>
</evidence>
<keyword evidence="3" id="KW-1185">Reference proteome</keyword>
<evidence type="ECO:0000256" key="1">
    <source>
        <dbReference type="SAM" id="Phobius"/>
    </source>
</evidence>
<dbReference type="RefSeq" id="WP_157770723.1">
    <property type="nucleotide sequence ID" value="NZ_CBXV010000004.1"/>
</dbReference>
<proteinExistence type="predicted"/>
<reference evidence="2 3" key="2">
    <citation type="submission" date="2015-01" db="EMBL/GenBank/DDBJ databases">
        <title>Complete genome sequence of Pyrinomonas methylaliphatogenes type strain K22T.</title>
        <authorList>
            <person name="Lee K.C.Y."/>
            <person name="Power J.F."/>
            <person name="Dunfield P.F."/>
            <person name="Morgan X.C."/>
            <person name="Huttenhower C."/>
            <person name="Stott M.B."/>
        </authorList>
    </citation>
    <scope>NUCLEOTIDE SEQUENCE [LARGE SCALE GENOMIC DNA]</scope>
    <source>
        <strain evidence="2 3">K22</strain>
    </source>
</reference>
<keyword evidence="1" id="KW-1133">Transmembrane helix</keyword>